<reference evidence="3" key="1">
    <citation type="submission" date="2022-01" db="EMBL/GenBank/DDBJ databases">
        <title>Genome Sequence Resource for Two Populations of Ditylenchus destructor, the Migratory Endoparasitic Phytonematode.</title>
        <authorList>
            <person name="Zhang H."/>
            <person name="Lin R."/>
            <person name="Xie B."/>
        </authorList>
    </citation>
    <scope>NUCLEOTIDE SEQUENCE</scope>
    <source>
        <strain evidence="3">BazhouSP</strain>
    </source>
</reference>
<name>A0AAD4MZ00_9BILA</name>
<evidence type="ECO:0000256" key="2">
    <source>
        <dbReference type="SAM" id="MobiDB-lite"/>
    </source>
</evidence>
<dbReference type="AlphaFoldDB" id="A0AAD4MZ00"/>
<feature type="compositionally biased region" description="Low complexity" evidence="2">
    <location>
        <begin position="281"/>
        <end position="293"/>
    </location>
</feature>
<keyword evidence="1" id="KW-0175">Coiled coil</keyword>
<evidence type="ECO:0000313" key="4">
    <source>
        <dbReference type="Proteomes" id="UP001201812"/>
    </source>
</evidence>
<organism evidence="3 4">
    <name type="scientific">Ditylenchus destructor</name>
    <dbReference type="NCBI Taxonomy" id="166010"/>
    <lineage>
        <taxon>Eukaryota</taxon>
        <taxon>Metazoa</taxon>
        <taxon>Ecdysozoa</taxon>
        <taxon>Nematoda</taxon>
        <taxon>Chromadorea</taxon>
        <taxon>Rhabditida</taxon>
        <taxon>Tylenchina</taxon>
        <taxon>Tylenchomorpha</taxon>
        <taxon>Sphaerularioidea</taxon>
        <taxon>Anguinidae</taxon>
        <taxon>Anguininae</taxon>
        <taxon>Ditylenchus</taxon>
    </lineage>
</organism>
<feature type="region of interest" description="Disordered" evidence="2">
    <location>
        <begin position="272"/>
        <end position="293"/>
    </location>
</feature>
<dbReference type="EMBL" id="JAKKPZ010000023">
    <property type="protein sequence ID" value="KAI1711151.1"/>
    <property type="molecule type" value="Genomic_DNA"/>
</dbReference>
<feature type="compositionally biased region" description="Basic and acidic residues" evidence="2">
    <location>
        <begin position="92"/>
        <end position="107"/>
    </location>
</feature>
<feature type="region of interest" description="Disordered" evidence="2">
    <location>
        <begin position="86"/>
        <end position="113"/>
    </location>
</feature>
<proteinExistence type="predicted"/>
<protein>
    <submittedName>
        <fullName evidence="3">Uncharacterized protein</fullName>
    </submittedName>
</protein>
<evidence type="ECO:0000313" key="3">
    <source>
        <dbReference type="EMBL" id="KAI1711151.1"/>
    </source>
</evidence>
<feature type="coiled-coil region" evidence="1">
    <location>
        <begin position="330"/>
        <end position="379"/>
    </location>
</feature>
<feature type="region of interest" description="Disordered" evidence="2">
    <location>
        <begin position="147"/>
        <end position="172"/>
    </location>
</feature>
<keyword evidence="4" id="KW-1185">Reference proteome</keyword>
<sequence length="425" mass="48784">MRNSRKGTSITSNAGEDDIFTSSLDDGATIAGPNTQKRKKNDVQQCAEESIDAQAVALKYWNMINLPFRIRLNTTSTITRVRPSNCSAAKSSVERKRAPKSMEKKSDQPTPIFPDQREQLQFQEEEINHEETLSKAPSYRDLNHVLPQPNFDNNTSKRVPTKSRVHTKDRNNTNGSSWEYELINPDPNYYRKKHRNLVVEGICAELRKCRRSSQKFRAESELVRKHKERLDREIASRLEQKLYAPTRNSNAVRQALIPVAQCNNCTRKTTRFSEPLEQKQDASTSVDTTATTTQATQTETFDTASISSAVHAAHQLLRNEDKSRLLENFCAAMEKRVEMLQQKLKRLLQARENATEDRLQKINTELKAAYKQMKEYTRKIGEVKSLISTPSEQKSKHDRLISKEHGVGHYSALDQLRLLHQIFEN</sequence>
<accession>A0AAD4MZ00</accession>
<gene>
    <name evidence="3" type="ORF">DdX_10404</name>
</gene>
<comment type="caution">
    <text evidence="3">The sequence shown here is derived from an EMBL/GenBank/DDBJ whole genome shotgun (WGS) entry which is preliminary data.</text>
</comment>
<evidence type="ECO:0000256" key="1">
    <source>
        <dbReference type="SAM" id="Coils"/>
    </source>
</evidence>
<dbReference type="Proteomes" id="UP001201812">
    <property type="component" value="Unassembled WGS sequence"/>
</dbReference>